<name>A0A4Z0MEG2_9BACT</name>
<evidence type="ECO:0000313" key="2">
    <source>
        <dbReference type="Proteomes" id="UP000298284"/>
    </source>
</evidence>
<gene>
    <name evidence="1" type="ORF">EU557_22790</name>
</gene>
<organism evidence="1 2">
    <name type="scientific">Hymenobacter wooponensis</name>
    <dbReference type="NCBI Taxonomy" id="1525360"/>
    <lineage>
        <taxon>Bacteria</taxon>
        <taxon>Pseudomonadati</taxon>
        <taxon>Bacteroidota</taxon>
        <taxon>Cytophagia</taxon>
        <taxon>Cytophagales</taxon>
        <taxon>Hymenobacteraceae</taxon>
        <taxon>Hymenobacter</taxon>
    </lineage>
</organism>
<dbReference type="EMBL" id="SRKZ01000008">
    <property type="protein sequence ID" value="TGD77605.1"/>
    <property type="molecule type" value="Genomic_DNA"/>
</dbReference>
<comment type="caution">
    <text evidence="1">The sequence shown here is derived from an EMBL/GenBank/DDBJ whole genome shotgun (WGS) entry which is preliminary data.</text>
</comment>
<sequence length="86" mass="9619">MTKQDLLATLLRLDISPDSYTLAGGLPNEAFCLDHSPGKWDVYYSERGQKTGLVSFAEEDVACKYLLGTLIQHVYLLRFPLPTKKG</sequence>
<dbReference type="OrthoDB" id="8239791at2"/>
<accession>A0A4Z0MEG2</accession>
<protein>
    <submittedName>
        <fullName evidence="1">Uncharacterized protein</fullName>
    </submittedName>
</protein>
<evidence type="ECO:0000313" key="1">
    <source>
        <dbReference type="EMBL" id="TGD77605.1"/>
    </source>
</evidence>
<keyword evidence="2" id="KW-1185">Reference proteome</keyword>
<dbReference type="RefSeq" id="WP_135532791.1">
    <property type="nucleotide sequence ID" value="NZ_SRKZ01000008.1"/>
</dbReference>
<proteinExistence type="predicted"/>
<dbReference type="Proteomes" id="UP000298284">
    <property type="component" value="Unassembled WGS sequence"/>
</dbReference>
<reference evidence="1 2" key="1">
    <citation type="submission" date="2019-04" db="EMBL/GenBank/DDBJ databases">
        <authorList>
            <person name="Feng G."/>
            <person name="Zhang J."/>
            <person name="Zhu H."/>
        </authorList>
    </citation>
    <scope>NUCLEOTIDE SEQUENCE [LARGE SCALE GENOMIC DNA]</scope>
    <source>
        <strain evidence="1 2">JCM 19491</strain>
    </source>
</reference>
<dbReference type="AlphaFoldDB" id="A0A4Z0MEG2"/>